<dbReference type="Proteomes" id="UP000007947">
    <property type="component" value="Chromosome"/>
</dbReference>
<dbReference type="KEGG" id="mph:MLP_23470"/>
<dbReference type="Gene3D" id="3.90.550.10">
    <property type="entry name" value="Spore Coat Polysaccharide Biosynthesis Protein SpsA, Chain A"/>
    <property type="match status" value="1"/>
</dbReference>
<evidence type="ECO:0000313" key="3">
    <source>
        <dbReference type="EMBL" id="BAK35361.1"/>
    </source>
</evidence>
<organism evidence="3 4">
    <name type="scientific">Microlunatus phosphovorus (strain ATCC 700054 / DSM 10555 / JCM 9379 / NBRC 101784 / NCIMB 13414 / VKM Ac-1990 / NM-1)</name>
    <dbReference type="NCBI Taxonomy" id="1032480"/>
    <lineage>
        <taxon>Bacteria</taxon>
        <taxon>Bacillati</taxon>
        <taxon>Actinomycetota</taxon>
        <taxon>Actinomycetes</taxon>
        <taxon>Propionibacteriales</taxon>
        <taxon>Propionibacteriaceae</taxon>
        <taxon>Microlunatus</taxon>
    </lineage>
</organism>
<dbReference type="STRING" id="1032480.MLP_23470"/>
<dbReference type="OrthoDB" id="3226099at2"/>
<dbReference type="PANTHER" id="PTHR22916:SF3">
    <property type="entry name" value="UDP-GLCNAC:BETAGAL BETA-1,3-N-ACETYLGLUCOSAMINYLTRANSFERASE-LIKE PROTEIN 1"/>
    <property type="match status" value="1"/>
</dbReference>
<dbReference type="InterPro" id="IPR001173">
    <property type="entry name" value="Glyco_trans_2-like"/>
</dbReference>
<evidence type="ECO:0000313" key="4">
    <source>
        <dbReference type="Proteomes" id="UP000007947"/>
    </source>
</evidence>
<dbReference type="eggNOG" id="COG1216">
    <property type="taxonomic scope" value="Bacteria"/>
</dbReference>
<accession>F5XFF4</accession>
<keyword evidence="3" id="KW-0808">Transferase</keyword>
<sequence length="470" mass="51946">MSDQAERPSPRLSPALQLGQTPQASIIVTAYNIESYIEESLASIAAQTLAELEVIVVDDGSSDATPARITEFCAGDPRFIPVLLPHNSPGGVATAANIGLERASSPWVGFVDGDDFIEPTMFERLVGAAAASGSDLAMCEYLEVIDGSGERRDPADAHRWAEFTAGRYELDTHTRYQLLRFIAVPWRKLYRRTLLADNQIRFPVSEGFYEDNPFHWFTLLCADSIALVPEVLCYHRVARTGQTTSAADERLLQIFDHHDTIHTWLLGRGLLDAYQVPLLIWVISQLEWIARRISPSTRRQLFAILRPIFAQYSTEMVLVALREGNKGATARRLSLAIAKGEYGSFVRALSSRSDSNSPVLAAAFHLRHSGVRHTALLTGRYLRNRFLGDQAGRALGRFGLFGRLGREASRQDVLFGLMVIQRQLAGLEESIGVVEARLDAIDRRIEGRGTDRETTSGAVDVDAQRGDPAA</sequence>
<feature type="domain" description="Glycosyltransferase 2-like" evidence="2">
    <location>
        <begin position="25"/>
        <end position="195"/>
    </location>
</feature>
<dbReference type="CDD" id="cd00761">
    <property type="entry name" value="Glyco_tranf_GTA_type"/>
    <property type="match status" value="1"/>
</dbReference>
<dbReference type="EMBL" id="AP012204">
    <property type="protein sequence ID" value="BAK35361.1"/>
    <property type="molecule type" value="Genomic_DNA"/>
</dbReference>
<keyword evidence="4" id="KW-1185">Reference proteome</keyword>
<dbReference type="Pfam" id="PF00535">
    <property type="entry name" value="Glycos_transf_2"/>
    <property type="match status" value="1"/>
</dbReference>
<evidence type="ECO:0000256" key="1">
    <source>
        <dbReference type="SAM" id="MobiDB-lite"/>
    </source>
</evidence>
<dbReference type="PANTHER" id="PTHR22916">
    <property type="entry name" value="GLYCOSYLTRANSFERASE"/>
    <property type="match status" value="1"/>
</dbReference>
<protein>
    <submittedName>
        <fullName evidence="3">Putative glycosyltransferase</fullName>
        <ecNumber evidence="3">2.4.-.-</ecNumber>
    </submittedName>
</protein>
<keyword evidence="3" id="KW-0328">Glycosyltransferase</keyword>
<dbReference type="EC" id="2.4.-.-" evidence="3"/>
<dbReference type="InterPro" id="IPR029044">
    <property type="entry name" value="Nucleotide-diphossugar_trans"/>
</dbReference>
<dbReference type="AlphaFoldDB" id="F5XFF4"/>
<reference evidence="3 4" key="1">
    <citation type="submission" date="2011-05" db="EMBL/GenBank/DDBJ databases">
        <title>Whole genome sequence of Microlunatus phosphovorus NM-1.</title>
        <authorList>
            <person name="Hosoyama A."/>
            <person name="Sasaki K."/>
            <person name="Harada T."/>
            <person name="Igarashi R."/>
            <person name="Kawakoshi A."/>
            <person name="Sasagawa M."/>
            <person name="Fukada J."/>
            <person name="Nakamura S."/>
            <person name="Katano Y."/>
            <person name="Hanada S."/>
            <person name="Kamagata Y."/>
            <person name="Nakamura N."/>
            <person name="Yamazaki S."/>
            <person name="Fujita N."/>
        </authorList>
    </citation>
    <scope>NUCLEOTIDE SEQUENCE [LARGE SCALE GENOMIC DNA]</scope>
    <source>
        <strain evidence="4">ATCC 700054 / DSM 10555 / JCM 9379 / NBRC 101784 / NCIMB 13414 / VKM Ac-1990 / NM-1</strain>
    </source>
</reference>
<dbReference type="RefSeq" id="WP_013863233.1">
    <property type="nucleotide sequence ID" value="NC_015635.1"/>
</dbReference>
<dbReference type="SUPFAM" id="SSF53448">
    <property type="entry name" value="Nucleotide-diphospho-sugar transferases"/>
    <property type="match status" value="1"/>
</dbReference>
<feature type="region of interest" description="Disordered" evidence="1">
    <location>
        <begin position="449"/>
        <end position="470"/>
    </location>
</feature>
<dbReference type="HOGENOM" id="CLU_581157_0_0_11"/>
<dbReference type="GO" id="GO:0016758">
    <property type="term" value="F:hexosyltransferase activity"/>
    <property type="evidence" value="ECO:0007669"/>
    <property type="project" value="UniProtKB-ARBA"/>
</dbReference>
<gene>
    <name evidence="3" type="ordered locus">MLP_23470</name>
</gene>
<name>F5XFF4_MICPN</name>
<proteinExistence type="predicted"/>
<evidence type="ECO:0000259" key="2">
    <source>
        <dbReference type="Pfam" id="PF00535"/>
    </source>
</evidence>